<dbReference type="Gene3D" id="3.30.565.10">
    <property type="entry name" value="Histidine kinase-like ATPase, C-terminal domain"/>
    <property type="match status" value="1"/>
</dbReference>
<feature type="transmembrane region" description="Helical" evidence="10">
    <location>
        <begin position="181"/>
        <end position="199"/>
    </location>
</feature>
<reference evidence="13" key="1">
    <citation type="submission" date="2016-01" db="EMBL/GenBank/DDBJ databases">
        <authorList>
            <person name="Mcilroy J.S."/>
            <person name="Karst M S."/>
            <person name="Albertsen M."/>
        </authorList>
    </citation>
    <scope>NUCLEOTIDE SEQUENCE</scope>
    <source>
        <strain evidence="13">Cfx-K</strain>
    </source>
</reference>
<dbReference type="EMBL" id="LN890655">
    <property type="protein sequence ID" value="CUS02416.2"/>
    <property type="molecule type" value="Genomic_DNA"/>
</dbReference>
<evidence type="ECO:0000313" key="14">
    <source>
        <dbReference type="Proteomes" id="UP000215027"/>
    </source>
</evidence>
<name>A0A160SYM5_9CHLR</name>
<organism evidence="13 14">
    <name type="scientific">Candidatus Promineifilum breve</name>
    <dbReference type="NCBI Taxonomy" id="1806508"/>
    <lineage>
        <taxon>Bacteria</taxon>
        <taxon>Bacillati</taxon>
        <taxon>Chloroflexota</taxon>
        <taxon>Ardenticatenia</taxon>
        <taxon>Candidatus Promineifilales</taxon>
        <taxon>Candidatus Promineifilaceae</taxon>
        <taxon>Candidatus Promineifilum</taxon>
    </lineage>
</organism>
<keyword evidence="10" id="KW-0812">Transmembrane</keyword>
<protein>
    <recommendedName>
        <fullName evidence="2">histidine kinase</fullName>
        <ecNumber evidence="2">2.7.13.3</ecNumber>
    </recommendedName>
</protein>
<accession>A0A160SYM5</accession>
<evidence type="ECO:0000256" key="4">
    <source>
        <dbReference type="ARBA" id="ARBA00022679"/>
    </source>
</evidence>
<feature type="transmembrane region" description="Helical" evidence="10">
    <location>
        <begin position="142"/>
        <end position="169"/>
    </location>
</feature>
<evidence type="ECO:0000256" key="5">
    <source>
        <dbReference type="ARBA" id="ARBA00022741"/>
    </source>
</evidence>
<evidence type="ECO:0000256" key="7">
    <source>
        <dbReference type="ARBA" id="ARBA00022840"/>
    </source>
</evidence>
<dbReference type="SUPFAM" id="SSF55874">
    <property type="entry name" value="ATPase domain of HSP90 chaperone/DNA topoisomerase II/histidine kinase"/>
    <property type="match status" value="1"/>
</dbReference>
<keyword evidence="3" id="KW-0597">Phosphoprotein</keyword>
<sequence length="473" mass="51170">MARGEWREPLITLKPSFVIRHSSFVIRHSSFVIRHSSFVIRHSSFVISYRIIGRMTDAPPPSRSTRLVAGDTASITVVAAAFVVALAAYMVDRGSPGGPPFPLSIFILAVVLGVAYLALILFGRGWLEPFARPHTNAVTMALLVILMLAIEFLLQGTYVIWLISMPLIAAAASELPPRTRWFVYLAAMFGVAAPIYLRNGNWLETLINTLTFLTAFVFVLAFVRLNQAADQARTEAEELAAQLADANRRLGDFAVQAEELATIQERNRLAREIHDNIGHYLTVVNVQINAARALIGVDSDRADAALDKAGRLTQEGLAAIRQSISSLRESPLGRRSLAEAVAALIAETQAAGIVAELRVAGSPRPLDARHELTLYRAAQEGLTNVRKHARASRVDLTLDYRDPAQVSLAVCDNGVGHSGDDIPPGFGLLGLQERARQLGGEIVTHSAVGQGYCLTINLPTHSSEPAVAAEGTV</sequence>
<evidence type="ECO:0000256" key="8">
    <source>
        <dbReference type="ARBA" id="ARBA00023012"/>
    </source>
</evidence>
<keyword evidence="14" id="KW-1185">Reference proteome</keyword>
<evidence type="ECO:0000256" key="2">
    <source>
        <dbReference type="ARBA" id="ARBA00012438"/>
    </source>
</evidence>
<dbReference type="CDD" id="cd16917">
    <property type="entry name" value="HATPase_UhpB-NarQ-NarX-like"/>
    <property type="match status" value="1"/>
</dbReference>
<dbReference type="GO" id="GO:0000155">
    <property type="term" value="F:phosphorelay sensor kinase activity"/>
    <property type="evidence" value="ECO:0007669"/>
    <property type="project" value="InterPro"/>
</dbReference>
<keyword evidence="7" id="KW-0067">ATP-binding</keyword>
<keyword evidence="4" id="KW-0808">Transferase</keyword>
<dbReference type="InterPro" id="IPR011712">
    <property type="entry name" value="Sig_transdc_His_kin_sub3_dim/P"/>
</dbReference>
<feature type="domain" description="Signal transduction histidine kinase subgroup 3 dimerisation and phosphoacceptor" evidence="12">
    <location>
        <begin position="265"/>
        <end position="331"/>
    </location>
</feature>
<dbReference type="PANTHER" id="PTHR24421">
    <property type="entry name" value="NITRATE/NITRITE SENSOR PROTEIN NARX-RELATED"/>
    <property type="match status" value="1"/>
</dbReference>
<evidence type="ECO:0000256" key="3">
    <source>
        <dbReference type="ARBA" id="ARBA00022553"/>
    </source>
</evidence>
<evidence type="ECO:0000259" key="12">
    <source>
        <dbReference type="Pfam" id="PF07730"/>
    </source>
</evidence>
<dbReference type="GO" id="GO:0016020">
    <property type="term" value="C:membrane"/>
    <property type="evidence" value="ECO:0007669"/>
    <property type="project" value="InterPro"/>
</dbReference>
<dbReference type="InterPro" id="IPR003594">
    <property type="entry name" value="HATPase_dom"/>
</dbReference>
<keyword evidence="9" id="KW-0175">Coiled coil</keyword>
<keyword evidence="5" id="KW-0547">Nucleotide-binding</keyword>
<dbReference type="Proteomes" id="UP000215027">
    <property type="component" value="Chromosome I"/>
</dbReference>
<dbReference type="AlphaFoldDB" id="A0A160SYM5"/>
<evidence type="ECO:0000256" key="6">
    <source>
        <dbReference type="ARBA" id="ARBA00022777"/>
    </source>
</evidence>
<dbReference type="Pfam" id="PF02518">
    <property type="entry name" value="HATPase_c"/>
    <property type="match status" value="1"/>
</dbReference>
<feature type="transmembrane region" description="Helical" evidence="10">
    <location>
        <begin position="205"/>
        <end position="223"/>
    </location>
</feature>
<feature type="coiled-coil region" evidence="9">
    <location>
        <begin position="222"/>
        <end position="249"/>
    </location>
</feature>
<keyword evidence="10" id="KW-0472">Membrane</keyword>
<keyword evidence="8" id="KW-0902">Two-component regulatory system</keyword>
<proteinExistence type="predicted"/>
<keyword evidence="10" id="KW-1133">Transmembrane helix</keyword>
<feature type="domain" description="Histidine kinase/HSP90-like ATPase" evidence="11">
    <location>
        <begin position="371"/>
        <end position="460"/>
    </location>
</feature>
<dbReference type="EC" id="2.7.13.3" evidence="2"/>
<dbReference type="InterPro" id="IPR050482">
    <property type="entry name" value="Sensor_HK_TwoCompSys"/>
</dbReference>
<keyword evidence="6 13" id="KW-0418">Kinase</keyword>
<dbReference type="GO" id="GO:0005524">
    <property type="term" value="F:ATP binding"/>
    <property type="evidence" value="ECO:0007669"/>
    <property type="project" value="UniProtKB-KW"/>
</dbReference>
<dbReference type="InterPro" id="IPR036890">
    <property type="entry name" value="HATPase_C_sf"/>
</dbReference>
<dbReference type="Gene3D" id="1.20.5.1930">
    <property type="match status" value="1"/>
</dbReference>
<evidence type="ECO:0000256" key="9">
    <source>
        <dbReference type="SAM" id="Coils"/>
    </source>
</evidence>
<feature type="transmembrane region" description="Helical" evidence="10">
    <location>
        <begin position="72"/>
        <end position="91"/>
    </location>
</feature>
<gene>
    <name evidence="13" type="ORF">CFX0092_A0538</name>
</gene>
<dbReference type="Pfam" id="PF07730">
    <property type="entry name" value="HisKA_3"/>
    <property type="match status" value="1"/>
</dbReference>
<evidence type="ECO:0000259" key="11">
    <source>
        <dbReference type="Pfam" id="PF02518"/>
    </source>
</evidence>
<dbReference type="GO" id="GO:0046983">
    <property type="term" value="F:protein dimerization activity"/>
    <property type="evidence" value="ECO:0007669"/>
    <property type="project" value="InterPro"/>
</dbReference>
<evidence type="ECO:0000256" key="1">
    <source>
        <dbReference type="ARBA" id="ARBA00000085"/>
    </source>
</evidence>
<evidence type="ECO:0000313" key="13">
    <source>
        <dbReference type="EMBL" id="CUS02416.2"/>
    </source>
</evidence>
<feature type="transmembrane region" description="Helical" evidence="10">
    <location>
        <begin position="103"/>
        <end position="122"/>
    </location>
</feature>
<dbReference type="KEGG" id="pbf:CFX0092_A0538"/>
<dbReference type="PANTHER" id="PTHR24421:SF10">
    <property type="entry name" value="NITRATE_NITRITE SENSOR PROTEIN NARQ"/>
    <property type="match status" value="1"/>
</dbReference>
<comment type="catalytic activity">
    <reaction evidence="1">
        <text>ATP + protein L-histidine = ADP + protein N-phospho-L-histidine.</text>
        <dbReference type="EC" id="2.7.13.3"/>
    </reaction>
</comment>
<evidence type="ECO:0000256" key="10">
    <source>
        <dbReference type="SAM" id="Phobius"/>
    </source>
</evidence>